<sequence length="384" mass="42051">MKISVFNITSLVSAVVVMLAAGCKKSYNLPDKKSYISSQADYSTKIFSPILGRTTVYSDVFNAANSTFPMTFTLLNPRYGDGRDGSDIVASKPTLVWTAPYTGKETSLAQIEAKRHLENHPMLEIVGNGDIKLWYTAGRPVIQPADSVVTPQQQHYFDVKISNSAGTRIISNLSITPTVEQPYYPNADYNTITGLPNTTTPGGHTRVYNYPDALSGIVGESTNSMMSDPRNPATGLVYLFIRKFTDQAGDSTNAAAKGHRLRIKVLDKDSVAINPAKFNTTVWADQIHGFKKDGTPGGDVYQKYVEYNVAYPIPLADIPTKYTAGGVNNTAGGDKAQINLTYSRLGFGGVTQIGKITQSFQIFEAGDWEIVFYFKTENPKFIND</sequence>
<name>A0ABW5Y6K7_9SPHI</name>
<dbReference type="Proteomes" id="UP001597557">
    <property type="component" value="Unassembled WGS sequence"/>
</dbReference>
<accession>A0ABW5Y6K7</accession>
<dbReference type="Pfam" id="PF16398">
    <property type="entry name" value="DUF5007"/>
    <property type="match status" value="1"/>
</dbReference>
<keyword evidence="2" id="KW-1185">Reference proteome</keyword>
<dbReference type="InterPro" id="IPR032173">
    <property type="entry name" value="DUF5007"/>
</dbReference>
<dbReference type="PROSITE" id="PS51257">
    <property type="entry name" value="PROKAR_LIPOPROTEIN"/>
    <property type="match status" value="1"/>
</dbReference>
<dbReference type="RefSeq" id="WP_377181115.1">
    <property type="nucleotide sequence ID" value="NZ_JBHUPD010000001.1"/>
</dbReference>
<reference evidence="2" key="1">
    <citation type="journal article" date="2019" name="Int. J. Syst. Evol. Microbiol.">
        <title>The Global Catalogue of Microorganisms (GCM) 10K type strain sequencing project: providing services to taxonomists for standard genome sequencing and annotation.</title>
        <authorList>
            <consortium name="The Broad Institute Genomics Platform"/>
            <consortium name="The Broad Institute Genome Sequencing Center for Infectious Disease"/>
            <person name="Wu L."/>
            <person name="Ma J."/>
        </authorList>
    </citation>
    <scope>NUCLEOTIDE SEQUENCE [LARGE SCALE GENOMIC DNA]</scope>
    <source>
        <strain evidence="2">KCTC 22437</strain>
    </source>
</reference>
<evidence type="ECO:0000313" key="1">
    <source>
        <dbReference type="EMBL" id="MFD2870936.1"/>
    </source>
</evidence>
<organism evidence="1 2">
    <name type="scientific">Mucilaginibacter ximonensis</name>
    <dbReference type="NCBI Taxonomy" id="538021"/>
    <lineage>
        <taxon>Bacteria</taxon>
        <taxon>Pseudomonadati</taxon>
        <taxon>Bacteroidota</taxon>
        <taxon>Sphingobacteriia</taxon>
        <taxon>Sphingobacteriales</taxon>
        <taxon>Sphingobacteriaceae</taxon>
        <taxon>Mucilaginibacter</taxon>
    </lineage>
</organism>
<protein>
    <submittedName>
        <fullName evidence="1">DUF5007 domain-containing protein</fullName>
    </submittedName>
</protein>
<comment type="caution">
    <text evidence="1">The sequence shown here is derived from an EMBL/GenBank/DDBJ whole genome shotgun (WGS) entry which is preliminary data.</text>
</comment>
<dbReference type="EMBL" id="JBHUPD010000001">
    <property type="protein sequence ID" value="MFD2870936.1"/>
    <property type="molecule type" value="Genomic_DNA"/>
</dbReference>
<gene>
    <name evidence="1" type="ORF">ACFS5N_00570</name>
</gene>
<proteinExistence type="predicted"/>
<evidence type="ECO:0000313" key="2">
    <source>
        <dbReference type="Proteomes" id="UP001597557"/>
    </source>
</evidence>